<gene>
    <name evidence="3" type="ORF">SAMN05421773_10821</name>
</gene>
<feature type="domain" description="DUF2087" evidence="2">
    <location>
        <begin position="43"/>
        <end position="112"/>
    </location>
</feature>
<sequence length="114" mass="12294">MVPGMADEVPGTAEDEAPRGTPGGTRRGRNRGPAAGLTTADGRLTAIPRRTARRDALLVHLAETLFARDRVYSEPEVNAALLTVHDDFPALRRHLVEAGLLARTRDGAAYRRVA</sequence>
<feature type="region of interest" description="Disordered" evidence="1">
    <location>
        <begin position="1"/>
        <end position="42"/>
    </location>
</feature>
<reference evidence="3 4" key="1">
    <citation type="submission" date="2016-10" db="EMBL/GenBank/DDBJ databases">
        <authorList>
            <person name="de Groot N.N."/>
        </authorList>
    </citation>
    <scope>NUCLEOTIDE SEQUENCE [LARGE SCALE GENOMIC DNA]</scope>
    <source>
        <strain evidence="3 4">CGMCC 4.5739</strain>
    </source>
</reference>
<dbReference type="EMBL" id="FOLM01000008">
    <property type="protein sequence ID" value="SFC97488.1"/>
    <property type="molecule type" value="Genomic_DNA"/>
</dbReference>
<dbReference type="STRING" id="910347.SAMN05421773_10821"/>
<proteinExistence type="predicted"/>
<dbReference type="Pfam" id="PF09860">
    <property type="entry name" value="DUF2087"/>
    <property type="match status" value="1"/>
</dbReference>
<evidence type="ECO:0000259" key="2">
    <source>
        <dbReference type="Pfam" id="PF09860"/>
    </source>
</evidence>
<organism evidence="3 4">
    <name type="scientific">Streptomyces aidingensis</name>
    <dbReference type="NCBI Taxonomy" id="910347"/>
    <lineage>
        <taxon>Bacteria</taxon>
        <taxon>Bacillati</taxon>
        <taxon>Actinomycetota</taxon>
        <taxon>Actinomycetes</taxon>
        <taxon>Kitasatosporales</taxon>
        <taxon>Streptomycetaceae</taxon>
        <taxon>Streptomyces</taxon>
    </lineage>
</organism>
<accession>A0A1I1NPR0</accession>
<evidence type="ECO:0000256" key="1">
    <source>
        <dbReference type="SAM" id="MobiDB-lite"/>
    </source>
</evidence>
<keyword evidence="4" id="KW-1185">Reference proteome</keyword>
<dbReference type="AlphaFoldDB" id="A0A1I1NPR0"/>
<name>A0A1I1NPR0_9ACTN</name>
<dbReference type="InterPro" id="IPR018656">
    <property type="entry name" value="DUF2087"/>
</dbReference>
<dbReference type="Proteomes" id="UP000199207">
    <property type="component" value="Unassembled WGS sequence"/>
</dbReference>
<evidence type="ECO:0000313" key="4">
    <source>
        <dbReference type="Proteomes" id="UP000199207"/>
    </source>
</evidence>
<protein>
    <recommendedName>
        <fullName evidence="2">DUF2087 domain-containing protein</fullName>
    </recommendedName>
</protein>
<evidence type="ECO:0000313" key="3">
    <source>
        <dbReference type="EMBL" id="SFC97488.1"/>
    </source>
</evidence>